<sequence length="174" mass="18999">MALPQVCVTYLLRDGAQGTEVLLGRKKRGLGVSKIVGLGGKLNSGEHPRIAAVREIEEEANLFVDPGQLRHVALLTYIFGSKPALSQESWVYLCRDWIGEPAESDEVAPTWFPLSDLPLDSMWSDAQYWLPRALRGQFIRASYVFGADLHTAVASDDPSAGLPRLPPPGTLGDD</sequence>
<evidence type="ECO:0000256" key="13">
    <source>
        <dbReference type="ARBA" id="ARBA00029673"/>
    </source>
</evidence>
<dbReference type="EMBL" id="JBHUNE010000003">
    <property type="protein sequence ID" value="MFD2757463.1"/>
    <property type="molecule type" value="Genomic_DNA"/>
</dbReference>
<evidence type="ECO:0000256" key="18">
    <source>
        <dbReference type="ARBA" id="ARBA00048002"/>
    </source>
</evidence>
<evidence type="ECO:0000256" key="11">
    <source>
        <dbReference type="ARBA" id="ARBA00026103"/>
    </source>
</evidence>
<evidence type="ECO:0000259" key="23">
    <source>
        <dbReference type="PROSITE" id="PS51462"/>
    </source>
</evidence>
<dbReference type="Pfam" id="PF00293">
    <property type="entry name" value="NUDIX"/>
    <property type="match status" value="1"/>
</dbReference>
<evidence type="ECO:0000256" key="6">
    <source>
        <dbReference type="ARBA" id="ARBA00022842"/>
    </source>
</evidence>
<feature type="region of interest" description="Disordered" evidence="22">
    <location>
        <begin position="155"/>
        <end position="174"/>
    </location>
</feature>
<dbReference type="InterPro" id="IPR015797">
    <property type="entry name" value="NUDIX_hydrolase-like_dom_sf"/>
</dbReference>
<comment type="similarity">
    <text evidence="2">Belongs to the Nudix hydrolase family.</text>
</comment>
<evidence type="ECO:0000256" key="10">
    <source>
        <dbReference type="ARBA" id="ARBA00024596"/>
    </source>
</evidence>
<keyword evidence="25" id="KW-1185">Reference proteome</keyword>
<dbReference type="EC" id="3.6.1.56" evidence="11"/>
<dbReference type="Gene3D" id="3.90.79.10">
    <property type="entry name" value="Nucleoside Triphosphate Pyrophosphohydrolase"/>
    <property type="match status" value="1"/>
</dbReference>
<organism evidence="24 25">
    <name type="scientific">Gulosibacter faecalis</name>
    <dbReference type="NCBI Taxonomy" id="272240"/>
    <lineage>
        <taxon>Bacteria</taxon>
        <taxon>Bacillati</taxon>
        <taxon>Actinomycetota</taxon>
        <taxon>Actinomycetes</taxon>
        <taxon>Micrococcales</taxon>
        <taxon>Microbacteriaceae</taxon>
        <taxon>Gulosibacter</taxon>
    </lineage>
</organism>
<dbReference type="InterPro" id="IPR020084">
    <property type="entry name" value="NUDIX_hydrolase_CS"/>
</dbReference>
<dbReference type="Proteomes" id="UP001597492">
    <property type="component" value="Unassembled WGS sequence"/>
</dbReference>
<feature type="compositionally biased region" description="Pro residues" evidence="22">
    <location>
        <begin position="164"/>
        <end position="174"/>
    </location>
</feature>
<comment type="catalytic activity">
    <reaction evidence="18">
        <text>N(6)-methyl-ATP + H2O = N(6)-methyl-AMP + diphosphate + H(+)</text>
        <dbReference type="Rhea" id="RHEA:67608"/>
        <dbReference type="ChEBI" id="CHEBI:15377"/>
        <dbReference type="ChEBI" id="CHEBI:15378"/>
        <dbReference type="ChEBI" id="CHEBI:33019"/>
        <dbReference type="ChEBI" id="CHEBI:144842"/>
        <dbReference type="ChEBI" id="CHEBI:172873"/>
    </reaction>
    <physiologicalReaction direction="left-to-right" evidence="18">
        <dbReference type="Rhea" id="RHEA:67609"/>
    </physiologicalReaction>
</comment>
<evidence type="ECO:0000256" key="20">
    <source>
        <dbReference type="ARBA" id="ARBA00049032"/>
    </source>
</evidence>
<evidence type="ECO:0000256" key="16">
    <source>
        <dbReference type="ARBA" id="ARBA00031927"/>
    </source>
</evidence>
<dbReference type="PANTHER" id="PTHR43758:SF2">
    <property type="entry name" value="OXIDIZED PURINE NUCLEOSIDE TRIPHOSPHATE HYDROLASE"/>
    <property type="match status" value="1"/>
</dbReference>
<evidence type="ECO:0000256" key="9">
    <source>
        <dbReference type="ARBA" id="ARBA00024486"/>
    </source>
</evidence>
<evidence type="ECO:0000256" key="4">
    <source>
        <dbReference type="ARBA" id="ARBA00022723"/>
    </source>
</evidence>
<dbReference type="RefSeq" id="WP_019618008.1">
    <property type="nucleotide sequence ID" value="NZ_JBHUNE010000003.1"/>
</dbReference>
<dbReference type="PROSITE" id="PS00893">
    <property type="entry name" value="NUDIX_BOX"/>
    <property type="match status" value="1"/>
</dbReference>
<dbReference type="InterPro" id="IPR000086">
    <property type="entry name" value="NUDIX_hydrolase_dom"/>
</dbReference>
<protein>
    <recommendedName>
        <fullName evidence="12">Oxidized purine nucleoside triphosphate hydrolase</fullName>
        <ecNumber evidence="11">3.6.1.56</ecNumber>
    </recommendedName>
    <alternativeName>
        <fullName evidence="16">2-hydroxy-dATP diphosphatase</fullName>
    </alternativeName>
    <alternativeName>
        <fullName evidence="15">7,8-dihydro-8-oxoguanine triphosphatase</fullName>
    </alternativeName>
    <alternativeName>
        <fullName evidence="14">8-oxo-dGTPase</fullName>
    </alternativeName>
    <alternativeName>
        <fullName evidence="17">Methylated purine nucleoside triphosphate hydrolase</fullName>
    </alternativeName>
    <alternativeName>
        <fullName evidence="13">Nucleoside diphosphate-linked moiety X motif 1</fullName>
    </alternativeName>
</protein>
<evidence type="ECO:0000313" key="25">
    <source>
        <dbReference type="Proteomes" id="UP001597492"/>
    </source>
</evidence>
<keyword evidence="6" id="KW-0460">Magnesium</keyword>
<feature type="domain" description="Nudix hydrolase" evidence="23">
    <location>
        <begin position="2"/>
        <end position="138"/>
    </location>
</feature>
<comment type="subunit">
    <text evidence="3">Monomer.</text>
</comment>
<comment type="catalytic activity">
    <reaction evidence="10">
        <text>2-oxo-ATP + H2O = 2-oxo-AMP + diphosphate + H(+)</text>
        <dbReference type="Rhea" id="RHEA:67392"/>
        <dbReference type="ChEBI" id="CHEBI:15377"/>
        <dbReference type="ChEBI" id="CHEBI:15378"/>
        <dbReference type="ChEBI" id="CHEBI:33019"/>
        <dbReference type="ChEBI" id="CHEBI:71395"/>
        <dbReference type="ChEBI" id="CHEBI:172878"/>
    </reaction>
    <physiologicalReaction direction="left-to-right" evidence="10">
        <dbReference type="Rhea" id="RHEA:67393"/>
    </physiologicalReaction>
</comment>
<comment type="catalytic activity">
    <reaction evidence="19">
        <text>O(6)-methyl-dGTP + H2O = O(6)-methyl-dGMP + diphosphate + H(+)</text>
        <dbReference type="Rhea" id="RHEA:67600"/>
        <dbReference type="ChEBI" id="CHEBI:15377"/>
        <dbReference type="ChEBI" id="CHEBI:15378"/>
        <dbReference type="ChEBI" id="CHEBI:33019"/>
        <dbReference type="ChEBI" id="CHEBI:169974"/>
        <dbReference type="ChEBI" id="CHEBI:169975"/>
    </reaction>
    <physiologicalReaction direction="left-to-right" evidence="19">
        <dbReference type="Rhea" id="RHEA:67601"/>
    </physiologicalReaction>
</comment>
<dbReference type="CDD" id="cd03427">
    <property type="entry name" value="NUDIX_MTH1_Nudt1"/>
    <property type="match status" value="1"/>
</dbReference>
<evidence type="ECO:0000256" key="14">
    <source>
        <dbReference type="ARBA" id="ARBA00030634"/>
    </source>
</evidence>
<evidence type="ECO:0000313" key="24">
    <source>
        <dbReference type="EMBL" id="MFD2757463.1"/>
    </source>
</evidence>
<dbReference type="PANTHER" id="PTHR43758">
    <property type="entry name" value="7,8-DIHYDRO-8-OXOGUANINE TRIPHOSPHATASE"/>
    <property type="match status" value="1"/>
</dbReference>
<evidence type="ECO:0000256" key="21">
    <source>
        <dbReference type="ARBA" id="ARBA00053094"/>
    </source>
</evidence>
<comment type="caution">
    <text evidence="24">The sequence shown here is derived from an EMBL/GenBank/DDBJ whole genome shotgun (WGS) entry which is preliminary data.</text>
</comment>
<comment type="catalytic activity">
    <reaction evidence="20">
        <text>N(6)-methyl-dATP + H2O = N(6)-methyl-dAMP + diphosphate + H(+)</text>
        <dbReference type="Rhea" id="RHEA:67604"/>
        <dbReference type="ChEBI" id="CHEBI:15377"/>
        <dbReference type="ChEBI" id="CHEBI:15378"/>
        <dbReference type="ChEBI" id="CHEBI:33019"/>
        <dbReference type="ChEBI" id="CHEBI:169976"/>
        <dbReference type="ChEBI" id="CHEBI:172872"/>
    </reaction>
    <physiologicalReaction direction="left-to-right" evidence="20">
        <dbReference type="Rhea" id="RHEA:67605"/>
    </physiologicalReaction>
</comment>
<evidence type="ECO:0000256" key="12">
    <source>
        <dbReference type="ARBA" id="ARBA00026218"/>
    </source>
</evidence>
<dbReference type="InterPro" id="IPR003563">
    <property type="entry name" value="8ODP"/>
</dbReference>
<dbReference type="PROSITE" id="PS51462">
    <property type="entry name" value="NUDIX"/>
    <property type="match status" value="1"/>
</dbReference>
<name>A0ABW5UUX5_9MICO</name>
<comment type="catalytic activity">
    <reaction evidence="9">
        <text>8-oxo-dGTP + H2O = 8-oxo-dGMP + diphosphate + H(+)</text>
        <dbReference type="Rhea" id="RHEA:31575"/>
        <dbReference type="ChEBI" id="CHEBI:15377"/>
        <dbReference type="ChEBI" id="CHEBI:15378"/>
        <dbReference type="ChEBI" id="CHEBI:33019"/>
        <dbReference type="ChEBI" id="CHEBI:63224"/>
        <dbReference type="ChEBI" id="CHEBI:77896"/>
    </reaction>
    <physiologicalReaction direction="left-to-right" evidence="9">
        <dbReference type="Rhea" id="RHEA:31576"/>
    </physiologicalReaction>
</comment>
<evidence type="ECO:0000256" key="15">
    <source>
        <dbReference type="ARBA" id="ARBA00030682"/>
    </source>
</evidence>
<accession>A0ABW5UUX5</accession>
<keyword evidence="5" id="KW-0378">Hydrolase</keyword>
<evidence type="ECO:0000256" key="5">
    <source>
        <dbReference type="ARBA" id="ARBA00022801"/>
    </source>
</evidence>
<proteinExistence type="inferred from homology"/>
<gene>
    <name evidence="24" type="ORF">ACFSW7_03600</name>
</gene>
<evidence type="ECO:0000256" key="19">
    <source>
        <dbReference type="ARBA" id="ARBA00048894"/>
    </source>
</evidence>
<comment type="catalytic activity">
    <reaction evidence="8">
        <text>2-oxo-dATP + H2O = 2-oxo-dAMP + diphosphate + H(+)</text>
        <dbReference type="Rhea" id="RHEA:31583"/>
        <dbReference type="ChEBI" id="CHEBI:15377"/>
        <dbReference type="ChEBI" id="CHEBI:15378"/>
        <dbReference type="ChEBI" id="CHEBI:33019"/>
        <dbReference type="ChEBI" id="CHEBI:63212"/>
        <dbReference type="ChEBI" id="CHEBI:77897"/>
        <dbReference type="EC" id="3.6.1.56"/>
    </reaction>
    <physiologicalReaction direction="left-to-right" evidence="8">
        <dbReference type="Rhea" id="RHEA:31584"/>
    </physiologicalReaction>
</comment>
<evidence type="ECO:0000256" key="1">
    <source>
        <dbReference type="ARBA" id="ARBA00001946"/>
    </source>
</evidence>
<comment type="cofactor">
    <cofactor evidence="1">
        <name>Mg(2+)</name>
        <dbReference type="ChEBI" id="CHEBI:18420"/>
    </cofactor>
</comment>
<dbReference type="PRINTS" id="PR01403">
    <property type="entry name" value="8OXTPHPHTASE"/>
</dbReference>
<evidence type="ECO:0000256" key="22">
    <source>
        <dbReference type="SAM" id="MobiDB-lite"/>
    </source>
</evidence>
<comment type="function">
    <text evidence="21">Oxidized purine nucleoside triphosphate hydrolase which is a prominent sanitizer of the oxidized nucleotide pool. Catalyzes the hydrolysis of 2-oxo-dATP (2-hydroxy-dATP) into 2-oxo-dAMP. Also has a significant hydrolase activity toward 2-oxo-ATP, 8-oxo-dGTP and 8-oxo-dATP. Through the hydrolysis of oxidized purine nucleoside triphosphates, prevents their incorporation into DNA and the subsequent transversions A:T to C:G and G:C to T:A. Also catalyzes the hydrolysis of methylated purine nucleoside triphosphate preventing their integration into DNA. Through this antimutagenic activity protects cells from oxidative stress.</text>
</comment>
<reference evidence="25" key="1">
    <citation type="journal article" date="2019" name="Int. J. Syst. Evol. Microbiol.">
        <title>The Global Catalogue of Microorganisms (GCM) 10K type strain sequencing project: providing services to taxonomists for standard genome sequencing and annotation.</title>
        <authorList>
            <consortium name="The Broad Institute Genomics Platform"/>
            <consortium name="The Broad Institute Genome Sequencing Center for Infectious Disease"/>
            <person name="Wu L."/>
            <person name="Ma J."/>
        </authorList>
    </citation>
    <scope>NUCLEOTIDE SEQUENCE [LARGE SCALE GENOMIC DNA]</scope>
    <source>
        <strain evidence="25">TISTR 1514</strain>
    </source>
</reference>
<evidence type="ECO:0000256" key="2">
    <source>
        <dbReference type="ARBA" id="ARBA00005582"/>
    </source>
</evidence>
<keyword evidence="4" id="KW-0479">Metal-binding</keyword>
<dbReference type="SUPFAM" id="SSF55811">
    <property type="entry name" value="Nudix"/>
    <property type="match status" value="1"/>
</dbReference>
<evidence type="ECO:0000256" key="3">
    <source>
        <dbReference type="ARBA" id="ARBA00011245"/>
    </source>
</evidence>
<evidence type="ECO:0000256" key="17">
    <source>
        <dbReference type="ARBA" id="ARBA00032071"/>
    </source>
</evidence>
<evidence type="ECO:0000256" key="7">
    <source>
        <dbReference type="ARBA" id="ARBA00024448"/>
    </source>
</evidence>
<comment type="catalytic activity">
    <reaction evidence="7">
        <text>8-oxo-dATP + H2O = 8-oxo-dAMP + diphosphate + H(+)</text>
        <dbReference type="Rhea" id="RHEA:65396"/>
        <dbReference type="ChEBI" id="CHEBI:15377"/>
        <dbReference type="ChEBI" id="CHEBI:15378"/>
        <dbReference type="ChEBI" id="CHEBI:33019"/>
        <dbReference type="ChEBI" id="CHEBI:71361"/>
        <dbReference type="ChEBI" id="CHEBI:172871"/>
    </reaction>
    <physiologicalReaction direction="left-to-right" evidence="7">
        <dbReference type="Rhea" id="RHEA:65397"/>
    </physiologicalReaction>
</comment>
<evidence type="ECO:0000256" key="8">
    <source>
        <dbReference type="ARBA" id="ARBA00024459"/>
    </source>
</evidence>